<accession>A0A8A4TF29</accession>
<sequence>MKNYLDFSRPFTLIAPMLGVVSGALTAWGSKHSPHGDQFGWDAVWLVTIAALAAGVLNAASNGINQIYDLEIDRINKPERPLVTGAISRRGAFIWTAVLYVISVSATWLVVWEPGLTWYERLTAPLIKHECFFFYLVAAIFTLIYSVPAFGRTKRLTFGANLTIAIPRGLMLKVAGWSVLASVWHVEPWYIGLCFFLFLIGAASTKDFSDLEGDVEGGCETLPHRFGVRRAAYMIAPCFVVPWLLIPIGVFLKTGDGQAVLSGNPTLLLLFGTSLILWGSYTVYLILRDPEALSTSENHPSWKHMYLMMFWAQVGFALAYLVEF</sequence>
<gene>
    <name evidence="9" type="ORF">J3U87_21885</name>
</gene>
<keyword evidence="5 8" id="KW-0812">Transmembrane</keyword>
<dbReference type="PANTHER" id="PTHR43009:SF7">
    <property type="entry name" value="HOMOGENTISATE GERANYLGERANYLTRANSFERASE, CHLOROPLASTIC"/>
    <property type="match status" value="1"/>
</dbReference>
<dbReference type="Pfam" id="PF01040">
    <property type="entry name" value="UbiA"/>
    <property type="match status" value="1"/>
</dbReference>
<evidence type="ECO:0000256" key="3">
    <source>
        <dbReference type="ARBA" id="ARBA00022475"/>
    </source>
</evidence>
<feature type="transmembrane region" description="Helical" evidence="8">
    <location>
        <begin position="132"/>
        <end position="150"/>
    </location>
</feature>
<keyword evidence="10" id="KW-1185">Reference proteome</keyword>
<feature type="transmembrane region" description="Helical" evidence="8">
    <location>
        <begin position="231"/>
        <end position="252"/>
    </location>
</feature>
<evidence type="ECO:0000256" key="7">
    <source>
        <dbReference type="ARBA" id="ARBA00023136"/>
    </source>
</evidence>
<feature type="transmembrane region" description="Helical" evidence="8">
    <location>
        <begin position="189"/>
        <end position="205"/>
    </location>
</feature>
<name>A0A8A4TF29_SULCO</name>
<evidence type="ECO:0000256" key="1">
    <source>
        <dbReference type="ARBA" id="ARBA00004141"/>
    </source>
</evidence>
<proteinExistence type="inferred from homology"/>
<feature type="transmembrane region" description="Helical" evidence="8">
    <location>
        <begin position="12"/>
        <end position="31"/>
    </location>
</feature>
<dbReference type="InterPro" id="IPR044878">
    <property type="entry name" value="UbiA_sf"/>
</dbReference>
<keyword evidence="7 8" id="KW-0472">Membrane</keyword>
<keyword evidence="6 8" id="KW-1133">Transmembrane helix</keyword>
<feature type="transmembrane region" description="Helical" evidence="8">
    <location>
        <begin position="306"/>
        <end position="322"/>
    </location>
</feature>
<evidence type="ECO:0000256" key="6">
    <source>
        <dbReference type="ARBA" id="ARBA00022989"/>
    </source>
</evidence>
<evidence type="ECO:0000313" key="10">
    <source>
        <dbReference type="Proteomes" id="UP000663929"/>
    </source>
</evidence>
<feature type="transmembrane region" description="Helical" evidence="8">
    <location>
        <begin position="92"/>
        <end position="112"/>
    </location>
</feature>
<keyword evidence="3" id="KW-1003">Cell membrane</keyword>
<dbReference type="InterPro" id="IPR000537">
    <property type="entry name" value="UbiA_prenyltransferase"/>
</dbReference>
<comment type="subcellular location">
    <subcellularLocation>
        <location evidence="1">Membrane</location>
        <topology evidence="1">Multi-pass membrane protein</topology>
    </subcellularLocation>
</comment>
<protein>
    <submittedName>
        <fullName evidence="9">UbiA family prenyltransferase</fullName>
    </submittedName>
</protein>
<feature type="transmembrane region" description="Helical" evidence="8">
    <location>
        <begin position="43"/>
        <end position="60"/>
    </location>
</feature>
<evidence type="ECO:0000256" key="5">
    <source>
        <dbReference type="ARBA" id="ARBA00022692"/>
    </source>
</evidence>
<comment type="similarity">
    <text evidence="2">Belongs to the UbiA prenyltransferase family.</text>
</comment>
<evidence type="ECO:0000256" key="4">
    <source>
        <dbReference type="ARBA" id="ARBA00022679"/>
    </source>
</evidence>
<keyword evidence="4" id="KW-0808">Transferase</keyword>
<dbReference type="RefSeq" id="WP_237377902.1">
    <property type="nucleotide sequence ID" value="NZ_CP071793.1"/>
</dbReference>
<dbReference type="AlphaFoldDB" id="A0A8A4TF29"/>
<evidence type="ECO:0000256" key="8">
    <source>
        <dbReference type="SAM" id="Phobius"/>
    </source>
</evidence>
<feature type="transmembrane region" description="Helical" evidence="8">
    <location>
        <begin position="267"/>
        <end position="286"/>
    </location>
</feature>
<evidence type="ECO:0000313" key="9">
    <source>
        <dbReference type="EMBL" id="QTD48243.1"/>
    </source>
</evidence>
<dbReference type="GO" id="GO:0016765">
    <property type="term" value="F:transferase activity, transferring alkyl or aryl (other than methyl) groups"/>
    <property type="evidence" value="ECO:0007669"/>
    <property type="project" value="InterPro"/>
</dbReference>
<dbReference type="EMBL" id="CP071793">
    <property type="protein sequence ID" value="QTD48243.1"/>
    <property type="molecule type" value="Genomic_DNA"/>
</dbReference>
<evidence type="ECO:0000256" key="2">
    <source>
        <dbReference type="ARBA" id="ARBA00005985"/>
    </source>
</evidence>
<dbReference type="Proteomes" id="UP000663929">
    <property type="component" value="Chromosome"/>
</dbReference>
<dbReference type="PANTHER" id="PTHR43009">
    <property type="entry name" value="HOMOGENTISATE SOLANESYLTRANSFERASE, CHLOROPLASTIC"/>
    <property type="match status" value="1"/>
</dbReference>
<dbReference type="KEGG" id="scor:J3U87_21885"/>
<organism evidence="9 10">
    <name type="scientific">Sulfidibacter corallicola</name>
    <dbReference type="NCBI Taxonomy" id="2818388"/>
    <lineage>
        <taxon>Bacteria</taxon>
        <taxon>Pseudomonadati</taxon>
        <taxon>Acidobacteriota</taxon>
        <taxon>Holophagae</taxon>
        <taxon>Acanthopleuribacterales</taxon>
        <taxon>Acanthopleuribacteraceae</taxon>
        <taxon>Sulfidibacter</taxon>
    </lineage>
</organism>
<dbReference type="GO" id="GO:0016020">
    <property type="term" value="C:membrane"/>
    <property type="evidence" value="ECO:0007669"/>
    <property type="project" value="UniProtKB-SubCell"/>
</dbReference>
<dbReference type="Gene3D" id="1.10.357.140">
    <property type="entry name" value="UbiA prenyltransferase"/>
    <property type="match status" value="1"/>
</dbReference>
<reference evidence="9" key="1">
    <citation type="submission" date="2021-03" db="EMBL/GenBank/DDBJ databases">
        <title>Acanthopleuribacteraceae sp. M133.</title>
        <authorList>
            <person name="Wang G."/>
        </authorList>
    </citation>
    <scope>NUCLEOTIDE SEQUENCE</scope>
    <source>
        <strain evidence="9">M133</strain>
    </source>
</reference>